<feature type="region of interest" description="Disordered" evidence="1">
    <location>
        <begin position="1"/>
        <end position="23"/>
    </location>
</feature>
<dbReference type="EMBL" id="JAUESC010000386">
    <property type="protein sequence ID" value="KAK0575819.1"/>
    <property type="molecule type" value="Genomic_DNA"/>
</dbReference>
<dbReference type="AlphaFoldDB" id="A0AA39RN70"/>
<gene>
    <name evidence="2" type="ORF">LWI29_007605</name>
</gene>
<organism evidence="2 3">
    <name type="scientific">Acer saccharum</name>
    <name type="common">Sugar maple</name>
    <dbReference type="NCBI Taxonomy" id="4024"/>
    <lineage>
        <taxon>Eukaryota</taxon>
        <taxon>Viridiplantae</taxon>
        <taxon>Streptophyta</taxon>
        <taxon>Embryophyta</taxon>
        <taxon>Tracheophyta</taxon>
        <taxon>Spermatophyta</taxon>
        <taxon>Magnoliopsida</taxon>
        <taxon>eudicotyledons</taxon>
        <taxon>Gunneridae</taxon>
        <taxon>Pentapetalae</taxon>
        <taxon>rosids</taxon>
        <taxon>malvids</taxon>
        <taxon>Sapindales</taxon>
        <taxon>Sapindaceae</taxon>
        <taxon>Hippocastanoideae</taxon>
        <taxon>Acereae</taxon>
        <taxon>Acer</taxon>
    </lineage>
</organism>
<evidence type="ECO:0000256" key="1">
    <source>
        <dbReference type="SAM" id="MobiDB-lite"/>
    </source>
</evidence>
<name>A0AA39RN70_ACESA</name>
<evidence type="ECO:0000313" key="2">
    <source>
        <dbReference type="EMBL" id="KAK0575819.1"/>
    </source>
</evidence>
<protein>
    <submittedName>
        <fullName evidence="2">Uncharacterized protein</fullName>
    </submittedName>
</protein>
<accession>A0AA39RN70</accession>
<proteinExistence type="predicted"/>
<dbReference type="Proteomes" id="UP001168877">
    <property type="component" value="Unassembled WGS sequence"/>
</dbReference>
<comment type="caution">
    <text evidence="2">The sequence shown here is derived from an EMBL/GenBank/DDBJ whole genome shotgun (WGS) entry which is preliminary data.</text>
</comment>
<keyword evidence="3" id="KW-1185">Reference proteome</keyword>
<sequence>MDDHEFESEDYEEVVEEEDVGHDESSQVITIVMALPFAGSHRPCSRLSLLDSGYEIDNVQSIASVSSFGHLISFGHPTSFGSTSQYSSLGSAPDFSIPFLKELRVGDDIPSGYLQRYSQ</sequence>
<evidence type="ECO:0000313" key="3">
    <source>
        <dbReference type="Proteomes" id="UP001168877"/>
    </source>
</evidence>
<reference evidence="2" key="1">
    <citation type="journal article" date="2022" name="Plant J.">
        <title>Strategies of tolerance reflected in two North American maple genomes.</title>
        <authorList>
            <person name="McEvoy S.L."/>
            <person name="Sezen U.U."/>
            <person name="Trouern-Trend A."/>
            <person name="McMahon S.M."/>
            <person name="Schaberg P.G."/>
            <person name="Yang J."/>
            <person name="Wegrzyn J.L."/>
            <person name="Swenson N.G."/>
        </authorList>
    </citation>
    <scope>NUCLEOTIDE SEQUENCE</scope>
    <source>
        <strain evidence="2">NS2018</strain>
    </source>
</reference>
<feature type="compositionally biased region" description="Acidic residues" evidence="1">
    <location>
        <begin position="1"/>
        <end position="21"/>
    </location>
</feature>
<reference evidence="2" key="2">
    <citation type="submission" date="2023-06" db="EMBL/GenBank/DDBJ databases">
        <authorList>
            <person name="Swenson N.G."/>
            <person name="Wegrzyn J.L."/>
            <person name="Mcevoy S.L."/>
        </authorList>
    </citation>
    <scope>NUCLEOTIDE SEQUENCE</scope>
    <source>
        <strain evidence="2">NS2018</strain>
        <tissue evidence="2">Leaf</tissue>
    </source>
</reference>